<reference evidence="1 2" key="1">
    <citation type="journal article" date="2016" name="Nat. Commun.">
        <title>Thousands of microbial genomes shed light on interconnected biogeochemical processes in an aquifer system.</title>
        <authorList>
            <person name="Anantharaman K."/>
            <person name="Brown C.T."/>
            <person name="Hug L.A."/>
            <person name="Sharon I."/>
            <person name="Castelle C.J."/>
            <person name="Probst A.J."/>
            <person name="Thomas B.C."/>
            <person name="Singh A."/>
            <person name="Wilkins M.J."/>
            <person name="Karaoz U."/>
            <person name="Brodie E.L."/>
            <person name="Williams K.H."/>
            <person name="Hubbard S.S."/>
            <person name="Banfield J.F."/>
        </authorList>
    </citation>
    <scope>NUCLEOTIDE SEQUENCE [LARGE SCALE GENOMIC DNA]</scope>
</reference>
<dbReference type="EMBL" id="MEVD01000022">
    <property type="protein sequence ID" value="OGC52687.1"/>
    <property type="molecule type" value="Genomic_DNA"/>
</dbReference>
<sequence>MLKRMSMEFPAITFHPSFVGLIHGEMEVGAGAGVAVGVTGTEVDTDAAAAGTTDSEAPQPATNVRATVIVMRKDTFLIATPLCLCIC</sequence>
<gene>
    <name evidence="1" type="ORF">A3D91_03380</name>
</gene>
<name>A0A1F4V675_UNCKA</name>
<dbReference type="STRING" id="1802620.A3D91_03380"/>
<protein>
    <submittedName>
        <fullName evidence="1">Uncharacterized protein</fullName>
    </submittedName>
</protein>
<comment type="caution">
    <text evidence="1">The sequence shown here is derived from an EMBL/GenBank/DDBJ whole genome shotgun (WGS) entry which is preliminary data.</text>
</comment>
<dbReference type="Proteomes" id="UP000178127">
    <property type="component" value="Unassembled WGS sequence"/>
</dbReference>
<proteinExistence type="predicted"/>
<evidence type="ECO:0000313" key="1">
    <source>
        <dbReference type="EMBL" id="OGC52687.1"/>
    </source>
</evidence>
<organism evidence="1 2">
    <name type="scientific">candidate division WWE3 bacterium RIFCSPHIGHO2_02_FULL_38_14</name>
    <dbReference type="NCBI Taxonomy" id="1802620"/>
    <lineage>
        <taxon>Bacteria</taxon>
        <taxon>Katanobacteria</taxon>
    </lineage>
</organism>
<evidence type="ECO:0000313" key="2">
    <source>
        <dbReference type="Proteomes" id="UP000178127"/>
    </source>
</evidence>
<dbReference type="AlphaFoldDB" id="A0A1F4V675"/>
<accession>A0A1F4V675</accession>